<dbReference type="PANTHER" id="PTHR10029">
    <property type="entry name" value="ACYLPHOSPHATASE"/>
    <property type="match status" value="1"/>
</dbReference>
<dbReference type="EMBL" id="CAJOAY010001925">
    <property type="protein sequence ID" value="CAF3902802.1"/>
    <property type="molecule type" value="Genomic_DNA"/>
</dbReference>
<dbReference type="EMBL" id="CAJNON010000356">
    <property type="protein sequence ID" value="CAF1215969.1"/>
    <property type="molecule type" value="Genomic_DNA"/>
</dbReference>
<dbReference type="PROSITE" id="PS51160">
    <property type="entry name" value="ACYLPHOSPHATASE_3"/>
    <property type="match status" value="1"/>
</dbReference>
<evidence type="ECO:0000259" key="7">
    <source>
        <dbReference type="PROSITE" id="PS51160"/>
    </source>
</evidence>
<proteinExistence type="inferred from homology"/>
<evidence type="ECO:0000256" key="1">
    <source>
        <dbReference type="ARBA" id="ARBA00005614"/>
    </source>
</evidence>
<feature type="domain" description="Acylphosphatase-like" evidence="7">
    <location>
        <begin position="42"/>
        <end position="132"/>
    </location>
</feature>
<dbReference type="InterPro" id="IPR001792">
    <property type="entry name" value="Acylphosphatase-like_dom"/>
</dbReference>
<dbReference type="AlphaFoldDB" id="A0A814XFQ6"/>
<comment type="catalytic activity">
    <reaction evidence="4 5">
        <text>an acyl phosphate + H2O = a carboxylate + phosphate + H(+)</text>
        <dbReference type="Rhea" id="RHEA:14965"/>
        <dbReference type="ChEBI" id="CHEBI:15377"/>
        <dbReference type="ChEBI" id="CHEBI:15378"/>
        <dbReference type="ChEBI" id="CHEBI:29067"/>
        <dbReference type="ChEBI" id="CHEBI:43474"/>
        <dbReference type="ChEBI" id="CHEBI:59918"/>
        <dbReference type="EC" id="3.6.1.7"/>
    </reaction>
</comment>
<dbReference type="EC" id="3.6.1.7" evidence="2 5"/>
<dbReference type="GO" id="GO:0003998">
    <property type="term" value="F:acylphosphatase activity"/>
    <property type="evidence" value="ECO:0007669"/>
    <property type="project" value="UniProtKB-EC"/>
</dbReference>
<dbReference type="SUPFAM" id="SSF54975">
    <property type="entry name" value="Acylphosphatase/BLUF domain-like"/>
    <property type="match status" value="1"/>
</dbReference>
<organism evidence="8 10">
    <name type="scientific">Adineta steineri</name>
    <dbReference type="NCBI Taxonomy" id="433720"/>
    <lineage>
        <taxon>Eukaryota</taxon>
        <taxon>Metazoa</taxon>
        <taxon>Spiralia</taxon>
        <taxon>Gnathifera</taxon>
        <taxon>Rotifera</taxon>
        <taxon>Eurotatoria</taxon>
        <taxon>Bdelloidea</taxon>
        <taxon>Adinetida</taxon>
        <taxon>Adinetidae</taxon>
        <taxon>Adineta</taxon>
    </lineage>
</organism>
<evidence type="ECO:0000256" key="3">
    <source>
        <dbReference type="ARBA" id="ARBA00022801"/>
    </source>
</evidence>
<dbReference type="Pfam" id="PF00708">
    <property type="entry name" value="Acylphosphatase"/>
    <property type="match status" value="1"/>
</dbReference>
<dbReference type="FunFam" id="3.30.70.100:FF:000011">
    <property type="entry name" value="Acylphosphatase"/>
    <property type="match status" value="1"/>
</dbReference>
<evidence type="ECO:0000256" key="2">
    <source>
        <dbReference type="ARBA" id="ARBA00012150"/>
    </source>
</evidence>
<dbReference type="Proteomes" id="UP000663881">
    <property type="component" value="Unassembled WGS sequence"/>
</dbReference>
<evidence type="ECO:0000313" key="9">
    <source>
        <dbReference type="EMBL" id="CAF3902802.1"/>
    </source>
</evidence>
<dbReference type="PANTHER" id="PTHR10029:SF3">
    <property type="entry name" value="ACYLPHOSPHATASE-RELATED"/>
    <property type="match status" value="1"/>
</dbReference>
<keyword evidence="3 5" id="KW-0378">Hydrolase</keyword>
<evidence type="ECO:0000256" key="5">
    <source>
        <dbReference type="PROSITE-ProRule" id="PRU00520"/>
    </source>
</evidence>
<name>A0A814XFQ6_9BILA</name>
<evidence type="ECO:0000313" key="8">
    <source>
        <dbReference type="EMBL" id="CAF1215969.1"/>
    </source>
</evidence>
<dbReference type="Gene3D" id="3.30.70.100">
    <property type="match status" value="1"/>
</dbReference>
<evidence type="ECO:0000256" key="6">
    <source>
        <dbReference type="RuleBase" id="RU004168"/>
    </source>
</evidence>
<reference evidence="8" key="1">
    <citation type="submission" date="2021-02" db="EMBL/GenBank/DDBJ databases">
        <authorList>
            <person name="Nowell W R."/>
        </authorList>
    </citation>
    <scope>NUCLEOTIDE SEQUENCE</scope>
</reference>
<dbReference type="OrthoDB" id="7961613at2759"/>
<dbReference type="InterPro" id="IPR020456">
    <property type="entry name" value="Acylphosphatase"/>
</dbReference>
<feature type="active site" evidence="5">
    <location>
        <position position="57"/>
    </location>
</feature>
<sequence>MSILARSLYTCRFFEIVNRVCLIQSISCLSDSANSINKSLHACDFEVFGTVQGVYFRQHTYEQAKRLDLVGWVKNTEKNTVQGHMEGYKNNVDQMKNWLQTTGSPKSKIIKTEFTNEKSIKKLTENTFNIKR</sequence>
<comment type="caution">
    <text evidence="8">The sequence shown here is derived from an EMBL/GenBank/DDBJ whole genome shotgun (WGS) entry which is preliminary data.</text>
</comment>
<dbReference type="InterPro" id="IPR017968">
    <property type="entry name" value="Acylphosphatase_CS"/>
</dbReference>
<evidence type="ECO:0000256" key="4">
    <source>
        <dbReference type="ARBA" id="ARBA00047645"/>
    </source>
</evidence>
<dbReference type="Proteomes" id="UP000663891">
    <property type="component" value="Unassembled WGS sequence"/>
</dbReference>
<accession>A0A814XFQ6</accession>
<dbReference type="PRINTS" id="PR00112">
    <property type="entry name" value="ACYLPHPHTASE"/>
</dbReference>
<comment type="similarity">
    <text evidence="1 6">Belongs to the acylphosphatase family.</text>
</comment>
<evidence type="ECO:0000313" key="10">
    <source>
        <dbReference type="Proteomes" id="UP000663891"/>
    </source>
</evidence>
<feature type="active site" evidence="5">
    <location>
        <position position="75"/>
    </location>
</feature>
<dbReference type="InterPro" id="IPR036046">
    <property type="entry name" value="Acylphosphatase-like_dom_sf"/>
</dbReference>
<protein>
    <recommendedName>
        <fullName evidence="2 5">acylphosphatase</fullName>
        <ecNumber evidence="2 5">3.6.1.7</ecNumber>
    </recommendedName>
</protein>
<gene>
    <name evidence="9" type="ORF">OKA104_LOCUS24281</name>
    <name evidence="8" type="ORF">VCS650_LOCUS26447</name>
</gene>
<dbReference type="PROSITE" id="PS00150">
    <property type="entry name" value="ACYLPHOSPHATASE_1"/>
    <property type="match status" value="1"/>
</dbReference>